<sequence length="314" mass="35170">MSKVFFTDFLSIKAYVLSKITYIKGSSRPVVSALGLAHWIVGVFKGFSFCTTMSASARFIRAALTAAAEEEIRVVNYANYAKTTVLAYEILINLGREVDLVWSAKFRWSSLIYFMNRYPVVAFQIWELCYSTKIPQYVRFFPCDAWYSFFWYASFLPTRAAITASFALRVYAIMDGNLMFPVVLSLLGIAVIGCDIWQGVQSSCTQFSDKTCTCRASTSSFKLTFSLRVATITTFMFLACFDILSTLLVTVRMFRNIIWSGGFKGLGSQNVAAYILKSGVLYFGVVTIPQLVAIALYFDPKEGSATILNNVMLV</sequence>
<gene>
    <name evidence="3" type="ORF">BT96DRAFT_998492</name>
</gene>
<dbReference type="InterPro" id="IPR045340">
    <property type="entry name" value="DUF6533"/>
</dbReference>
<keyword evidence="4" id="KW-1185">Reference proteome</keyword>
<feature type="transmembrane region" description="Helical" evidence="1">
    <location>
        <begin position="229"/>
        <end position="251"/>
    </location>
</feature>
<dbReference type="OrthoDB" id="3258863at2759"/>
<protein>
    <recommendedName>
        <fullName evidence="2">DUF6533 domain-containing protein</fullName>
    </recommendedName>
</protein>
<dbReference type="Proteomes" id="UP000799118">
    <property type="component" value="Unassembled WGS sequence"/>
</dbReference>
<evidence type="ECO:0000259" key="2">
    <source>
        <dbReference type="Pfam" id="PF20151"/>
    </source>
</evidence>
<reference evidence="3" key="1">
    <citation type="journal article" date="2019" name="Environ. Microbiol.">
        <title>Fungal ecological strategies reflected in gene transcription - a case study of two litter decomposers.</title>
        <authorList>
            <person name="Barbi F."/>
            <person name="Kohler A."/>
            <person name="Barry K."/>
            <person name="Baskaran P."/>
            <person name="Daum C."/>
            <person name="Fauchery L."/>
            <person name="Ihrmark K."/>
            <person name="Kuo A."/>
            <person name="LaButti K."/>
            <person name="Lipzen A."/>
            <person name="Morin E."/>
            <person name="Grigoriev I.V."/>
            <person name="Henrissat B."/>
            <person name="Lindahl B."/>
            <person name="Martin F."/>
        </authorList>
    </citation>
    <scope>NUCLEOTIDE SEQUENCE</scope>
    <source>
        <strain evidence="3">JB14</strain>
    </source>
</reference>
<proteinExistence type="predicted"/>
<evidence type="ECO:0000313" key="3">
    <source>
        <dbReference type="EMBL" id="KAE9394488.1"/>
    </source>
</evidence>
<keyword evidence="1" id="KW-0812">Transmembrane</keyword>
<feature type="transmembrane region" description="Helical" evidence="1">
    <location>
        <begin position="178"/>
        <end position="200"/>
    </location>
</feature>
<dbReference type="AlphaFoldDB" id="A0A6A4HA35"/>
<organism evidence="3 4">
    <name type="scientific">Gymnopus androsaceus JB14</name>
    <dbReference type="NCBI Taxonomy" id="1447944"/>
    <lineage>
        <taxon>Eukaryota</taxon>
        <taxon>Fungi</taxon>
        <taxon>Dikarya</taxon>
        <taxon>Basidiomycota</taxon>
        <taxon>Agaricomycotina</taxon>
        <taxon>Agaricomycetes</taxon>
        <taxon>Agaricomycetidae</taxon>
        <taxon>Agaricales</taxon>
        <taxon>Marasmiineae</taxon>
        <taxon>Omphalotaceae</taxon>
        <taxon>Gymnopus</taxon>
    </lineage>
</organism>
<feature type="domain" description="DUF6533" evidence="2">
    <location>
        <begin position="77"/>
        <end position="120"/>
    </location>
</feature>
<dbReference type="EMBL" id="ML769549">
    <property type="protein sequence ID" value="KAE9394488.1"/>
    <property type="molecule type" value="Genomic_DNA"/>
</dbReference>
<feature type="transmembrane region" description="Helical" evidence="1">
    <location>
        <begin position="149"/>
        <end position="171"/>
    </location>
</feature>
<keyword evidence="1" id="KW-0472">Membrane</keyword>
<keyword evidence="1" id="KW-1133">Transmembrane helix</keyword>
<name>A0A6A4HA35_9AGAR</name>
<evidence type="ECO:0000313" key="4">
    <source>
        <dbReference type="Proteomes" id="UP000799118"/>
    </source>
</evidence>
<feature type="transmembrane region" description="Helical" evidence="1">
    <location>
        <begin position="271"/>
        <end position="298"/>
    </location>
</feature>
<accession>A0A6A4HA35</accession>
<evidence type="ECO:0000256" key="1">
    <source>
        <dbReference type="SAM" id="Phobius"/>
    </source>
</evidence>
<dbReference type="Pfam" id="PF20151">
    <property type="entry name" value="DUF6533"/>
    <property type="match status" value="1"/>
</dbReference>